<organism evidence="2 3">
    <name type="scientific">Hymenobacter properus</name>
    <dbReference type="NCBI Taxonomy" id="2791026"/>
    <lineage>
        <taxon>Bacteria</taxon>
        <taxon>Pseudomonadati</taxon>
        <taxon>Bacteroidota</taxon>
        <taxon>Cytophagia</taxon>
        <taxon>Cytophagales</taxon>
        <taxon>Hymenobacteraceae</taxon>
        <taxon>Hymenobacter</taxon>
    </lineage>
</organism>
<feature type="domain" description="3'-5' exoribonuclease Rv2179c-like" evidence="1">
    <location>
        <begin position="3"/>
        <end position="185"/>
    </location>
</feature>
<reference evidence="2 3" key="1">
    <citation type="submission" date="2020-11" db="EMBL/GenBank/DDBJ databases">
        <authorList>
            <person name="Kim M.K."/>
        </authorList>
    </citation>
    <scope>NUCLEOTIDE SEQUENCE [LARGE SCALE GENOMIC DNA]</scope>
    <source>
        <strain evidence="2 3">BT439</strain>
    </source>
</reference>
<proteinExistence type="predicted"/>
<dbReference type="GO" id="GO:0003676">
    <property type="term" value="F:nucleic acid binding"/>
    <property type="evidence" value="ECO:0007669"/>
    <property type="project" value="InterPro"/>
</dbReference>
<dbReference type="InterPro" id="IPR036397">
    <property type="entry name" value="RNaseH_sf"/>
</dbReference>
<dbReference type="InterPro" id="IPR012337">
    <property type="entry name" value="RNaseH-like_sf"/>
</dbReference>
<protein>
    <submittedName>
        <fullName evidence="2">3'-5' exoribonuclease</fullName>
    </submittedName>
</protein>
<sequence length="199" mass="23019">MTKIFFDTEFTGLHKNTTLMSIGLIDEFGDTFYAELTDYDESQVNEWLRENVIANFRLNDQQAGQFFVEQDELSLCKATTIRATKNEVNTALILWLANQEVRKGPIQMWSDCLAYDWVLFNDLLADYTNGYPQLPAQIHYIPMDICPLFEMKGVNPDISREEYSGRKASYWTGSKHNALHDALTIKDCYYKLQNEDPTA</sequence>
<dbReference type="Pfam" id="PF16473">
    <property type="entry name" value="Rv2179c-like"/>
    <property type="match status" value="1"/>
</dbReference>
<dbReference type="EMBL" id="JADQDP010000001">
    <property type="protein sequence ID" value="MBF9140833.1"/>
    <property type="molecule type" value="Genomic_DNA"/>
</dbReference>
<dbReference type="SUPFAM" id="SSF53098">
    <property type="entry name" value="Ribonuclease H-like"/>
    <property type="match status" value="1"/>
</dbReference>
<dbReference type="AlphaFoldDB" id="A0A931FII6"/>
<name>A0A931FII6_9BACT</name>
<evidence type="ECO:0000313" key="2">
    <source>
        <dbReference type="EMBL" id="MBF9140833.1"/>
    </source>
</evidence>
<dbReference type="Proteomes" id="UP000645610">
    <property type="component" value="Unassembled WGS sequence"/>
</dbReference>
<evidence type="ECO:0000259" key="1">
    <source>
        <dbReference type="Pfam" id="PF16473"/>
    </source>
</evidence>
<dbReference type="Gene3D" id="3.30.420.10">
    <property type="entry name" value="Ribonuclease H-like superfamily/Ribonuclease H"/>
    <property type="match status" value="1"/>
</dbReference>
<accession>A0A931FII6</accession>
<dbReference type="RefSeq" id="WP_196285169.1">
    <property type="nucleotide sequence ID" value="NZ_JADQDP010000001.1"/>
</dbReference>
<keyword evidence="3" id="KW-1185">Reference proteome</keyword>
<gene>
    <name evidence="2" type="ORF">I2I01_04260</name>
</gene>
<comment type="caution">
    <text evidence="2">The sequence shown here is derived from an EMBL/GenBank/DDBJ whole genome shotgun (WGS) entry which is preliminary data.</text>
</comment>
<evidence type="ECO:0000313" key="3">
    <source>
        <dbReference type="Proteomes" id="UP000645610"/>
    </source>
</evidence>
<dbReference type="InterPro" id="IPR033390">
    <property type="entry name" value="Rv2179c-like"/>
</dbReference>